<sequence>MLNAIHVDKSIFPLVLAIVKLHWRDWITDVIWIPRHGNRVVDMIAKTTDSSTLDVVHLHTPPRYLLLLFHCDAPDISFAQT</sequence>
<dbReference type="Proteomes" id="UP001396334">
    <property type="component" value="Unassembled WGS sequence"/>
</dbReference>
<evidence type="ECO:0000313" key="2">
    <source>
        <dbReference type="Proteomes" id="UP001396334"/>
    </source>
</evidence>
<organism evidence="1 2">
    <name type="scientific">Hibiscus sabdariffa</name>
    <name type="common">roselle</name>
    <dbReference type="NCBI Taxonomy" id="183260"/>
    <lineage>
        <taxon>Eukaryota</taxon>
        <taxon>Viridiplantae</taxon>
        <taxon>Streptophyta</taxon>
        <taxon>Embryophyta</taxon>
        <taxon>Tracheophyta</taxon>
        <taxon>Spermatophyta</taxon>
        <taxon>Magnoliopsida</taxon>
        <taxon>eudicotyledons</taxon>
        <taxon>Gunneridae</taxon>
        <taxon>Pentapetalae</taxon>
        <taxon>rosids</taxon>
        <taxon>malvids</taxon>
        <taxon>Malvales</taxon>
        <taxon>Malvaceae</taxon>
        <taxon>Malvoideae</taxon>
        <taxon>Hibiscus</taxon>
    </lineage>
</organism>
<accession>A0ABR1Z6V6</accession>
<evidence type="ECO:0008006" key="3">
    <source>
        <dbReference type="Google" id="ProtNLM"/>
    </source>
</evidence>
<proteinExistence type="predicted"/>
<reference evidence="1 2" key="1">
    <citation type="journal article" date="2024" name="G3 (Bethesda)">
        <title>Genome assembly of Hibiscus sabdariffa L. provides insights into metabolisms of medicinal natural products.</title>
        <authorList>
            <person name="Kim T."/>
        </authorList>
    </citation>
    <scope>NUCLEOTIDE SEQUENCE [LARGE SCALE GENOMIC DNA]</scope>
    <source>
        <strain evidence="1">TK-2024</strain>
        <tissue evidence="1">Old leaves</tissue>
    </source>
</reference>
<dbReference type="EMBL" id="JBBPBN010002645">
    <property type="protein sequence ID" value="KAK8474551.1"/>
    <property type="molecule type" value="Genomic_DNA"/>
</dbReference>
<keyword evidence="2" id="KW-1185">Reference proteome</keyword>
<name>A0ABR1Z6V6_9ROSI</name>
<evidence type="ECO:0000313" key="1">
    <source>
        <dbReference type="EMBL" id="KAK8474551.1"/>
    </source>
</evidence>
<comment type="caution">
    <text evidence="1">The sequence shown here is derived from an EMBL/GenBank/DDBJ whole genome shotgun (WGS) entry which is preliminary data.</text>
</comment>
<gene>
    <name evidence="1" type="ORF">V6N11_034234</name>
</gene>
<protein>
    <recommendedName>
        <fullName evidence="3">RNase H type-1 domain-containing protein</fullName>
    </recommendedName>
</protein>